<reference evidence="2 3" key="1">
    <citation type="submission" date="2018-08" db="EMBL/GenBank/DDBJ databases">
        <title>A genome reference for cultivated species of the human gut microbiota.</title>
        <authorList>
            <person name="Zou Y."/>
            <person name="Xue W."/>
            <person name="Luo G."/>
        </authorList>
    </citation>
    <scope>NUCLEOTIDE SEQUENCE [LARGE SCALE GENOMIC DNA]</scope>
    <source>
        <strain evidence="2 3">AF13-3LB</strain>
    </source>
</reference>
<accession>A0A395XFG8</accession>
<gene>
    <name evidence="2" type="ORF">DWV92_07310</name>
</gene>
<organism evidence="2 3">
    <name type="scientific">Bifidobacterium pseudolongum</name>
    <dbReference type="NCBI Taxonomy" id="1694"/>
    <lineage>
        <taxon>Bacteria</taxon>
        <taxon>Bacillati</taxon>
        <taxon>Actinomycetota</taxon>
        <taxon>Actinomycetes</taxon>
        <taxon>Bifidobacteriales</taxon>
        <taxon>Bifidobacteriaceae</taxon>
        <taxon>Bifidobacterium</taxon>
    </lineage>
</organism>
<dbReference type="Pfam" id="PF04796">
    <property type="entry name" value="RepA_C"/>
    <property type="match status" value="1"/>
</dbReference>
<dbReference type="InterPro" id="IPR006881">
    <property type="entry name" value="RepA_C"/>
</dbReference>
<dbReference type="Proteomes" id="UP000265970">
    <property type="component" value="Unassembled WGS sequence"/>
</dbReference>
<dbReference type="EMBL" id="QRZV01000004">
    <property type="protein sequence ID" value="RGW08640.1"/>
    <property type="molecule type" value="Genomic_DNA"/>
</dbReference>
<protein>
    <recommendedName>
        <fullName evidence="4">Plasmid encoded RepA protein</fullName>
    </recommendedName>
</protein>
<evidence type="ECO:0008006" key="4">
    <source>
        <dbReference type="Google" id="ProtNLM"/>
    </source>
</evidence>
<sequence length="326" mass="36500">MPHANKDDTPSTEISIQPTLLEDLEARTPEPAEIWYAHSILTTTLYPAAPPPPGTDYVSKTNGNLEYLLEAGIDPLTRKRQFPSGKYPRLIMSWIAKQIRKAGHHKTEYVDPDTHTITIPSIGRLCEQIGVPRGGATMKKVQEQLRLLLSCRISIRSTGGFVAATVNDVVYLPLIKASRTVDTDNISKSGAAFILTEEVYERLGGESAPYDTRAGSYLLSGRSVLPYDVYVWMIGSMYRLRKPMAVTWQWLRERFGDNFDTEMAFRRAFRNALKKVQVVYPAARFTTSTSGVTLYPSPLAITHRQASEADWAEQDANSNRTTPTRS</sequence>
<dbReference type="RefSeq" id="WP_118239514.1">
    <property type="nucleotide sequence ID" value="NZ_QRZV01000004.1"/>
</dbReference>
<feature type="region of interest" description="Disordered" evidence="1">
    <location>
        <begin position="306"/>
        <end position="326"/>
    </location>
</feature>
<comment type="caution">
    <text evidence="2">The sequence shown here is derived from an EMBL/GenBank/DDBJ whole genome shotgun (WGS) entry which is preliminary data.</text>
</comment>
<evidence type="ECO:0000313" key="3">
    <source>
        <dbReference type="Proteomes" id="UP000265970"/>
    </source>
</evidence>
<proteinExistence type="predicted"/>
<name>A0A395XFG8_9BIFI</name>
<evidence type="ECO:0000256" key="1">
    <source>
        <dbReference type="SAM" id="MobiDB-lite"/>
    </source>
</evidence>
<dbReference type="AlphaFoldDB" id="A0A395XFG8"/>
<feature type="compositionally biased region" description="Polar residues" evidence="1">
    <location>
        <begin position="315"/>
        <end position="326"/>
    </location>
</feature>
<evidence type="ECO:0000313" key="2">
    <source>
        <dbReference type="EMBL" id="RGW08640.1"/>
    </source>
</evidence>